<keyword evidence="1" id="KW-1133">Transmembrane helix</keyword>
<evidence type="ECO:0000259" key="2">
    <source>
        <dbReference type="Pfam" id="PF13185"/>
    </source>
</evidence>
<comment type="caution">
    <text evidence="3">The sequence shown here is derived from an EMBL/GenBank/DDBJ whole genome shotgun (WGS) entry which is preliminary data.</text>
</comment>
<evidence type="ECO:0000256" key="1">
    <source>
        <dbReference type="SAM" id="Phobius"/>
    </source>
</evidence>
<dbReference type="AlphaFoldDB" id="A0AAP2GQ54"/>
<name>A0AAP2GQ54_9BACT</name>
<dbReference type="CDD" id="cd12912">
    <property type="entry name" value="PDC2_MCP_like"/>
    <property type="match status" value="1"/>
</dbReference>
<dbReference type="Gene3D" id="6.10.340.10">
    <property type="match status" value="1"/>
</dbReference>
<dbReference type="Proteomes" id="UP001319080">
    <property type="component" value="Unassembled WGS sequence"/>
</dbReference>
<dbReference type="Gene3D" id="3.30.450.20">
    <property type="entry name" value="PAS domain"/>
    <property type="match status" value="2"/>
</dbReference>
<organism evidence="3 4">
    <name type="scientific">Dawidia cretensis</name>
    <dbReference type="NCBI Taxonomy" id="2782350"/>
    <lineage>
        <taxon>Bacteria</taxon>
        <taxon>Pseudomonadati</taxon>
        <taxon>Bacteroidota</taxon>
        <taxon>Cytophagia</taxon>
        <taxon>Cytophagales</taxon>
        <taxon>Chryseotaleaceae</taxon>
        <taxon>Dawidia</taxon>
    </lineage>
</organism>
<keyword evidence="1" id="KW-0812">Transmembrane</keyword>
<dbReference type="EMBL" id="JAHESE010000010">
    <property type="protein sequence ID" value="MBT1708959.1"/>
    <property type="molecule type" value="Genomic_DNA"/>
</dbReference>
<feature type="domain" description="GAF" evidence="2">
    <location>
        <begin position="343"/>
        <end position="477"/>
    </location>
</feature>
<dbReference type="InterPro" id="IPR003018">
    <property type="entry name" value="GAF"/>
</dbReference>
<dbReference type="Pfam" id="PF13185">
    <property type="entry name" value="GAF_2"/>
    <property type="match status" value="1"/>
</dbReference>
<keyword evidence="1" id="KW-0472">Membrane</keyword>
<evidence type="ECO:0000313" key="4">
    <source>
        <dbReference type="Proteomes" id="UP001319080"/>
    </source>
</evidence>
<protein>
    <submittedName>
        <fullName evidence="3">GAF domain-containing protein</fullName>
    </submittedName>
</protein>
<feature type="transmembrane region" description="Helical" evidence="1">
    <location>
        <begin position="202"/>
        <end position="225"/>
    </location>
</feature>
<dbReference type="InterPro" id="IPR029016">
    <property type="entry name" value="GAF-like_dom_sf"/>
</dbReference>
<dbReference type="Gene3D" id="3.30.450.40">
    <property type="match status" value="1"/>
</dbReference>
<gene>
    <name evidence="3" type="ORF">KK062_12030</name>
</gene>
<dbReference type="RefSeq" id="WP_254084543.1">
    <property type="nucleotide sequence ID" value="NZ_JAHESE010000010.1"/>
</dbReference>
<keyword evidence="4" id="KW-1185">Reference proteome</keyword>
<reference evidence="3 4" key="1">
    <citation type="submission" date="2021-05" db="EMBL/GenBank/DDBJ databases">
        <title>A Polyphasic approach of four new species of the genus Ohtaekwangia: Ohtaekwangia histidinii sp. nov., Ohtaekwangia cretensis sp. nov., Ohtaekwangia indiensis sp. nov., Ohtaekwangia reichenbachii sp. nov. from diverse environment.</title>
        <authorList>
            <person name="Octaviana S."/>
        </authorList>
    </citation>
    <scope>NUCLEOTIDE SEQUENCE [LARGE SCALE GENOMIC DNA]</scope>
    <source>
        <strain evidence="3 4">PWU5</strain>
    </source>
</reference>
<sequence>MELSAVDTAWTRPYGRKRYTYYRAGAPLIDTVNTTGDIPGSLYATLKAAKEEALTEPYILSSTSSVKDQRNNYLGTSVCVPLLKDGRFLGLVGMDITLDALDFIARIKPFEGATSFLVSNQGIIVSHEVPEMIGKPLSAVIKGDTTAVLASIQQGNILSYNDSTAGDALIAFTPLHIGRSDNPWSIGTIVPTASINGGINTILLRTLLLSTLGLVLLIVSVVLIANSITHPMNAINARLKALARGQIGMARTTRRLRGELREMTESVYALEANLKDKIDFAVDIGKGKFDSVFQVSGQDDTLGLALESMRTNLKRFREEEAKGVWQNDGLARLNDVIRRNASNTEGFYDHVLKTLVQILKANQGGLFIIHGEDEDRYIELVSVYAYERKKYLSRRLGWGESLIGQCILEGEIIHLKDIPAGYIRITSGLGEATPAMLALLPLRTETHAVGAIELATFATLQPHELEFLKRAGEIISASIYNLRVAERVV</sequence>
<proteinExistence type="predicted"/>
<evidence type="ECO:0000313" key="3">
    <source>
        <dbReference type="EMBL" id="MBT1708959.1"/>
    </source>
</evidence>
<dbReference type="SUPFAM" id="SSF55781">
    <property type="entry name" value="GAF domain-like"/>
    <property type="match status" value="1"/>
</dbReference>
<accession>A0AAP2GQ54</accession>